<name>A0A1J8QC72_9AGAM</name>
<keyword evidence="2" id="KW-1185">Reference proteome</keyword>
<protein>
    <submittedName>
        <fullName evidence="1">Uncharacterized protein</fullName>
    </submittedName>
</protein>
<dbReference type="AlphaFoldDB" id="A0A1J8QC72"/>
<gene>
    <name evidence="1" type="ORF">AZE42_05767</name>
</gene>
<dbReference type="OrthoDB" id="2688747at2759"/>
<dbReference type="Proteomes" id="UP000183567">
    <property type="component" value="Unassembled WGS sequence"/>
</dbReference>
<accession>A0A1J8QC72</accession>
<proteinExistence type="predicted"/>
<dbReference type="EMBL" id="LVVM01005182">
    <property type="protein sequence ID" value="OJA11209.1"/>
    <property type="molecule type" value="Genomic_DNA"/>
</dbReference>
<evidence type="ECO:0000313" key="1">
    <source>
        <dbReference type="EMBL" id="OJA11209.1"/>
    </source>
</evidence>
<comment type="caution">
    <text evidence="1">The sequence shown here is derived from an EMBL/GenBank/DDBJ whole genome shotgun (WGS) entry which is preliminary data.</text>
</comment>
<reference evidence="1 2" key="1">
    <citation type="submission" date="2016-03" db="EMBL/GenBank/DDBJ databases">
        <title>Comparative genomics of the ectomycorrhizal sister species Rhizopogon vinicolor and Rhizopogon vesiculosus (Basidiomycota: Boletales) reveals a divergence of the mating type B locus.</title>
        <authorList>
            <person name="Mujic A.B."/>
            <person name="Kuo A."/>
            <person name="Tritt A."/>
            <person name="Lipzen A."/>
            <person name="Chen C."/>
            <person name="Johnson J."/>
            <person name="Sharma A."/>
            <person name="Barry K."/>
            <person name="Grigoriev I.V."/>
            <person name="Spatafora J.W."/>
        </authorList>
    </citation>
    <scope>NUCLEOTIDE SEQUENCE [LARGE SCALE GENOMIC DNA]</scope>
    <source>
        <strain evidence="1 2">AM-OR11-056</strain>
    </source>
</reference>
<sequence length="51" mass="5574">MPEELLSVEVFTDSAFEDRKLEGLTNFDEAPDGGLRAWLVVAGVTLVTFST</sequence>
<evidence type="ECO:0000313" key="2">
    <source>
        <dbReference type="Proteomes" id="UP000183567"/>
    </source>
</evidence>
<organism evidence="1 2">
    <name type="scientific">Rhizopogon vesiculosus</name>
    <dbReference type="NCBI Taxonomy" id="180088"/>
    <lineage>
        <taxon>Eukaryota</taxon>
        <taxon>Fungi</taxon>
        <taxon>Dikarya</taxon>
        <taxon>Basidiomycota</taxon>
        <taxon>Agaricomycotina</taxon>
        <taxon>Agaricomycetes</taxon>
        <taxon>Agaricomycetidae</taxon>
        <taxon>Boletales</taxon>
        <taxon>Suillineae</taxon>
        <taxon>Rhizopogonaceae</taxon>
        <taxon>Rhizopogon</taxon>
    </lineage>
</organism>